<sequence length="174" mass="20159">MLSNGRSDENIVLQLSGGEVMREFFTPIEQLKRVNRFFNLHSVYIYINHIYEEDGGCEIYLSDSDFETVQSRKGLPKSEKILRFRPRYCIRPSSDQIVARIELYWDMKLVEYNDRVPDGFTVHSEFFLPEGQFSEVIKEKEEENVALAAAAFSRPTVAMTTATAVEKRCSRRDG</sequence>
<name>A0A0R3PFZ3_ANGCS</name>
<gene>
    <name evidence="1" type="ORF">ACOC_LOCUS3145</name>
</gene>
<keyword evidence="2" id="KW-1185">Reference proteome</keyword>
<reference evidence="1 2" key="2">
    <citation type="submission" date="2018-11" db="EMBL/GenBank/DDBJ databases">
        <authorList>
            <consortium name="Pathogen Informatics"/>
        </authorList>
    </citation>
    <scope>NUCLEOTIDE SEQUENCE [LARGE SCALE GENOMIC DNA]</scope>
    <source>
        <strain evidence="1 2">Costa Rica</strain>
    </source>
</reference>
<dbReference type="OrthoDB" id="5595141at2759"/>
<dbReference type="WBParaSite" id="ACOC_0000314401-mRNA-1">
    <property type="protein sequence ID" value="ACOC_0000314401-mRNA-1"/>
    <property type="gene ID" value="ACOC_0000314401"/>
</dbReference>
<dbReference type="Proteomes" id="UP000267027">
    <property type="component" value="Unassembled WGS sequence"/>
</dbReference>
<evidence type="ECO:0000313" key="2">
    <source>
        <dbReference type="Proteomes" id="UP000267027"/>
    </source>
</evidence>
<protein>
    <submittedName>
        <fullName evidence="3">Rad60-SLD domain-containing protein</fullName>
    </submittedName>
</protein>
<dbReference type="AlphaFoldDB" id="A0A0R3PFZ3"/>
<accession>A0A0R3PFZ3</accession>
<evidence type="ECO:0000313" key="1">
    <source>
        <dbReference type="EMBL" id="VDM54730.1"/>
    </source>
</evidence>
<evidence type="ECO:0000313" key="3">
    <source>
        <dbReference type="WBParaSite" id="ACOC_0000314401-mRNA-1"/>
    </source>
</evidence>
<dbReference type="STRING" id="334426.A0A0R3PFZ3"/>
<dbReference type="EMBL" id="UYYA01000832">
    <property type="protein sequence ID" value="VDM54730.1"/>
    <property type="molecule type" value="Genomic_DNA"/>
</dbReference>
<organism evidence="3">
    <name type="scientific">Angiostrongylus costaricensis</name>
    <name type="common">Nematode worm</name>
    <dbReference type="NCBI Taxonomy" id="334426"/>
    <lineage>
        <taxon>Eukaryota</taxon>
        <taxon>Metazoa</taxon>
        <taxon>Ecdysozoa</taxon>
        <taxon>Nematoda</taxon>
        <taxon>Chromadorea</taxon>
        <taxon>Rhabditida</taxon>
        <taxon>Rhabditina</taxon>
        <taxon>Rhabditomorpha</taxon>
        <taxon>Strongyloidea</taxon>
        <taxon>Metastrongylidae</taxon>
        <taxon>Angiostrongylus</taxon>
    </lineage>
</organism>
<reference evidence="3" key="1">
    <citation type="submission" date="2017-02" db="UniProtKB">
        <authorList>
            <consortium name="WormBaseParasite"/>
        </authorList>
    </citation>
    <scope>IDENTIFICATION</scope>
</reference>
<proteinExistence type="predicted"/>